<feature type="region of interest" description="Disordered" evidence="1">
    <location>
        <begin position="38"/>
        <end position="92"/>
    </location>
</feature>
<feature type="compositionally biased region" description="Polar residues" evidence="1">
    <location>
        <begin position="75"/>
        <end position="86"/>
    </location>
</feature>
<evidence type="ECO:0000256" key="1">
    <source>
        <dbReference type="SAM" id="MobiDB-lite"/>
    </source>
</evidence>
<accession>A0A9Q1FBB9</accession>
<dbReference type="EMBL" id="JAINUF010000007">
    <property type="protein sequence ID" value="KAJ8354576.1"/>
    <property type="molecule type" value="Genomic_DNA"/>
</dbReference>
<proteinExistence type="predicted"/>
<name>A0A9Q1FBB9_SYNKA</name>
<keyword evidence="3" id="KW-1185">Reference proteome</keyword>
<evidence type="ECO:0000313" key="2">
    <source>
        <dbReference type="EMBL" id="KAJ8354576.1"/>
    </source>
</evidence>
<evidence type="ECO:0000313" key="3">
    <source>
        <dbReference type="Proteomes" id="UP001152622"/>
    </source>
</evidence>
<gene>
    <name evidence="2" type="ORF">SKAU_G00221430</name>
</gene>
<dbReference type="Proteomes" id="UP001152622">
    <property type="component" value="Chromosome 7"/>
</dbReference>
<dbReference type="AlphaFoldDB" id="A0A9Q1FBB9"/>
<protein>
    <submittedName>
        <fullName evidence="2">Uncharacterized protein</fullName>
    </submittedName>
</protein>
<reference evidence="2" key="1">
    <citation type="journal article" date="2023" name="Science">
        <title>Genome structures resolve the early diversification of teleost fishes.</title>
        <authorList>
            <person name="Parey E."/>
            <person name="Louis A."/>
            <person name="Montfort J."/>
            <person name="Bouchez O."/>
            <person name="Roques C."/>
            <person name="Iampietro C."/>
            <person name="Lluch J."/>
            <person name="Castinel A."/>
            <person name="Donnadieu C."/>
            <person name="Desvignes T."/>
            <person name="Floi Bucao C."/>
            <person name="Jouanno E."/>
            <person name="Wen M."/>
            <person name="Mejri S."/>
            <person name="Dirks R."/>
            <person name="Jansen H."/>
            <person name="Henkel C."/>
            <person name="Chen W.J."/>
            <person name="Zahm M."/>
            <person name="Cabau C."/>
            <person name="Klopp C."/>
            <person name="Thompson A.W."/>
            <person name="Robinson-Rechavi M."/>
            <person name="Braasch I."/>
            <person name="Lecointre G."/>
            <person name="Bobe J."/>
            <person name="Postlethwait J.H."/>
            <person name="Berthelot C."/>
            <person name="Roest Crollius H."/>
            <person name="Guiguen Y."/>
        </authorList>
    </citation>
    <scope>NUCLEOTIDE SEQUENCE</scope>
    <source>
        <strain evidence="2">WJC10195</strain>
    </source>
</reference>
<organism evidence="2 3">
    <name type="scientific">Synaphobranchus kaupii</name>
    <name type="common">Kaup's arrowtooth eel</name>
    <dbReference type="NCBI Taxonomy" id="118154"/>
    <lineage>
        <taxon>Eukaryota</taxon>
        <taxon>Metazoa</taxon>
        <taxon>Chordata</taxon>
        <taxon>Craniata</taxon>
        <taxon>Vertebrata</taxon>
        <taxon>Euteleostomi</taxon>
        <taxon>Actinopterygii</taxon>
        <taxon>Neopterygii</taxon>
        <taxon>Teleostei</taxon>
        <taxon>Anguilliformes</taxon>
        <taxon>Synaphobranchidae</taxon>
        <taxon>Synaphobranchus</taxon>
    </lineage>
</organism>
<sequence length="131" mass="14975">MLCRGVRWRTLPSVPRHHRFTRSAGLWLFHAEAAHFPRSAELGTGTGRTDPESPARRTGGSTCRPPKHRRESDRSASTCNPTSTLLLSPPITPRSHARCHFITRHERFRANSKDTFIRPLLSLFYSQQWTS</sequence>
<comment type="caution">
    <text evidence="2">The sequence shown here is derived from an EMBL/GenBank/DDBJ whole genome shotgun (WGS) entry which is preliminary data.</text>
</comment>